<feature type="repeat" description="RCC1" evidence="2">
    <location>
        <begin position="254"/>
        <end position="310"/>
    </location>
</feature>
<dbReference type="InterPro" id="IPR058923">
    <property type="entry name" value="RCC1-like_dom"/>
</dbReference>
<dbReference type="Pfam" id="PF00415">
    <property type="entry name" value="RCC1"/>
    <property type="match status" value="1"/>
</dbReference>
<dbReference type="EMBL" id="JABFUD020000018">
    <property type="protein sequence ID" value="KAI5066009.1"/>
    <property type="molecule type" value="Genomic_DNA"/>
</dbReference>
<dbReference type="InterPro" id="IPR009091">
    <property type="entry name" value="RCC1/BLIP-II"/>
</dbReference>
<organism evidence="4 5">
    <name type="scientific">Adiantum capillus-veneris</name>
    <name type="common">Maidenhair fern</name>
    <dbReference type="NCBI Taxonomy" id="13818"/>
    <lineage>
        <taxon>Eukaryota</taxon>
        <taxon>Viridiplantae</taxon>
        <taxon>Streptophyta</taxon>
        <taxon>Embryophyta</taxon>
        <taxon>Tracheophyta</taxon>
        <taxon>Polypodiopsida</taxon>
        <taxon>Polypodiidae</taxon>
        <taxon>Polypodiales</taxon>
        <taxon>Pteridineae</taxon>
        <taxon>Pteridaceae</taxon>
        <taxon>Vittarioideae</taxon>
        <taxon>Adiantum</taxon>
    </lineage>
</organism>
<evidence type="ECO:0000256" key="2">
    <source>
        <dbReference type="PROSITE-ProRule" id="PRU00235"/>
    </source>
</evidence>
<feature type="repeat" description="RCC1" evidence="2">
    <location>
        <begin position="200"/>
        <end position="253"/>
    </location>
</feature>
<feature type="repeat" description="RCC1" evidence="2">
    <location>
        <begin position="363"/>
        <end position="414"/>
    </location>
</feature>
<feature type="repeat" description="RCC1" evidence="2">
    <location>
        <begin position="415"/>
        <end position="474"/>
    </location>
</feature>
<name>A0A9D4Z8Z5_ADICA</name>
<feature type="domain" description="RCC1-like" evidence="3">
    <location>
        <begin position="135"/>
        <end position="469"/>
    </location>
</feature>
<dbReference type="Proteomes" id="UP000886520">
    <property type="component" value="Chromosome 18"/>
</dbReference>
<dbReference type="SUPFAM" id="SSF50985">
    <property type="entry name" value="RCC1/BLIP-II"/>
    <property type="match status" value="2"/>
</dbReference>
<dbReference type="InterPro" id="IPR051210">
    <property type="entry name" value="Ub_ligase/GEF_domain"/>
</dbReference>
<feature type="repeat" description="RCC1" evidence="2">
    <location>
        <begin position="311"/>
        <end position="362"/>
    </location>
</feature>
<dbReference type="InterPro" id="IPR000408">
    <property type="entry name" value="Reg_chr_condens"/>
</dbReference>
<evidence type="ECO:0000313" key="4">
    <source>
        <dbReference type="EMBL" id="KAI5066009.1"/>
    </source>
</evidence>
<evidence type="ECO:0000313" key="5">
    <source>
        <dbReference type="Proteomes" id="UP000886520"/>
    </source>
</evidence>
<dbReference type="PROSITE" id="PS50012">
    <property type="entry name" value="RCC1_3"/>
    <property type="match status" value="6"/>
</dbReference>
<proteinExistence type="predicted"/>
<keyword evidence="1" id="KW-0677">Repeat</keyword>
<dbReference type="AlphaFoldDB" id="A0A9D4Z8Z5"/>
<protein>
    <recommendedName>
        <fullName evidence="3">RCC1-like domain-containing protein</fullName>
    </recommendedName>
</protein>
<dbReference type="PANTHER" id="PTHR22870">
    <property type="entry name" value="REGULATOR OF CHROMOSOME CONDENSATION"/>
    <property type="match status" value="1"/>
</dbReference>
<sequence length="474" mass="51159">MRSWLHASQRASMRNGLHRGAFRWQWRSFSTSCGSETKAMLEVWAWGKGDAGQLGAEDDRNHETPHLIARIDPPPNLHLAHMQGLSRHTPLSQLFPALDSILSYCHTDKDSVSQQDGSLLQHKTATDSTSPPASLGISCGLFHSALLVDGELWTWGKGEAGRLGLGSEHPKYTPTSNPYLEDVQNVALGGLHSAATTKDGFLYTWGFGGFGALGHGRYKAEFLPRRLLLSEDEDVRVTYVAGGGSHSAAISSSGDLYTWGRDEGEGRLGHGEDLVTDEGAFNVPLQAILMPEPVVSVSCGGFFTMALAAEGKVWNWGGNANYELGRGDNRSRCKPSIIPEIEGMHVVQIACGGYHSAILTAEGRVLTWGRGGDGQLGHGSWDNGRTPKVVEALAHLRVAYIACGSFSTAVITETGELYCWGKNKDHRLGFGGTMDSENVPRQVFFSREDRQLKKDAAVLAVALGARHGIAIALS</sequence>
<dbReference type="OrthoDB" id="239701at2759"/>
<dbReference type="PROSITE" id="PS00626">
    <property type="entry name" value="RCC1_2"/>
    <property type="match status" value="1"/>
</dbReference>
<dbReference type="PANTHER" id="PTHR22870:SF437">
    <property type="entry name" value="REGULATOR OF CHROMOSOME CONDENSATION (RCC1) FAMILY WITH FYVE ZINC FINGER DOMAIN-CONTAINING PROTEIN"/>
    <property type="match status" value="1"/>
</dbReference>
<accession>A0A9D4Z8Z5</accession>
<gene>
    <name evidence="4" type="ORF">GOP47_0018633</name>
</gene>
<keyword evidence="5" id="KW-1185">Reference proteome</keyword>
<reference evidence="4" key="1">
    <citation type="submission" date="2021-01" db="EMBL/GenBank/DDBJ databases">
        <title>Adiantum capillus-veneris genome.</title>
        <authorList>
            <person name="Fang Y."/>
            <person name="Liao Q."/>
        </authorList>
    </citation>
    <scope>NUCLEOTIDE SEQUENCE</scope>
    <source>
        <strain evidence="4">H3</strain>
        <tissue evidence="4">Leaf</tissue>
    </source>
</reference>
<evidence type="ECO:0000256" key="1">
    <source>
        <dbReference type="ARBA" id="ARBA00022737"/>
    </source>
</evidence>
<feature type="repeat" description="RCC1" evidence="2">
    <location>
        <begin position="150"/>
        <end position="199"/>
    </location>
</feature>
<dbReference type="PRINTS" id="PR00633">
    <property type="entry name" value="RCCNDNSATION"/>
</dbReference>
<evidence type="ECO:0000259" key="3">
    <source>
        <dbReference type="Pfam" id="PF25390"/>
    </source>
</evidence>
<dbReference type="Gene3D" id="2.130.10.30">
    <property type="entry name" value="Regulator of chromosome condensation 1/beta-lactamase-inhibitor protein II"/>
    <property type="match status" value="2"/>
</dbReference>
<dbReference type="Pfam" id="PF25390">
    <property type="entry name" value="WD40_RLD"/>
    <property type="match status" value="1"/>
</dbReference>
<comment type="caution">
    <text evidence="4">The sequence shown here is derived from an EMBL/GenBank/DDBJ whole genome shotgun (WGS) entry which is preliminary data.</text>
</comment>